<evidence type="ECO:0000256" key="6">
    <source>
        <dbReference type="SAM" id="Phobius"/>
    </source>
</evidence>
<keyword evidence="5 6" id="KW-0472">Membrane</keyword>
<comment type="caution">
    <text evidence="7">The sequence shown here is derived from an EMBL/GenBank/DDBJ whole genome shotgun (WGS) entry which is preliminary data.</text>
</comment>
<dbReference type="InterPro" id="IPR038350">
    <property type="entry name" value="Orai_sf"/>
</dbReference>
<evidence type="ECO:0000256" key="5">
    <source>
        <dbReference type="ARBA" id="ARBA00023136"/>
    </source>
</evidence>
<comment type="similarity">
    <text evidence="2">Belongs to the Orai family.</text>
</comment>
<evidence type="ECO:0000256" key="2">
    <source>
        <dbReference type="ARBA" id="ARBA00008062"/>
    </source>
</evidence>
<feature type="transmembrane region" description="Helical" evidence="6">
    <location>
        <begin position="60"/>
        <end position="85"/>
    </location>
</feature>
<feature type="transmembrane region" description="Helical" evidence="6">
    <location>
        <begin position="118"/>
        <end position="140"/>
    </location>
</feature>
<evidence type="ECO:0000256" key="3">
    <source>
        <dbReference type="ARBA" id="ARBA00022692"/>
    </source>
</evidence>
<reference evidence="7 8" key="1">
    <citation type="submission" date="2024-08" db="EMBL/GenBank/DDBJ databases">
        <authorList>
            <person name="Cucini C."/>
            <person name="Frati F."/>
        </authorList>
    </citation>
    <scope>NUCLEOTIDE SEQUENCE [LARGE SCALE GENOMIC DNA]</scope>
</reference>
<dbReference type="PANTHER" id="PTHR31501">
    <property type="entry name" value="CALCIUM RELEASE-ACTIVATED CALCIUM CHANNEL PROTEIN 1"/>
    <property type="match status" value="1"/>
</dbReference>
<dbReference type="Gene3D" id="1.20.140.140">
    <property type="entry name" value="Calcium release-activated calcium channel protein Orai"/>
    <property type="match status" value="1"/>
</dbReference>
<dbReference type="Proteomes" id="UP001642540">
    <property type="component" value="Unassembled WGS sequence"/>
</dbReference>
<proteinExistence type="inferred from homology"/>
<evidence type="ECO:0000256" key="1">
    <source>
        <dbReference type="ARBA" id="ARBA00004141"/>
    </source>
</evidence>
<name>A0ABP1QW53_9HEXA</name>
<protein>
    <submittedName>
        <fullName evidence="7">Uncharacterized protein</fullName>
    </submittedName>
</protein>
<keyword evidence="3 6" id="KW-0812">Transmembrane</keyword>
<sequence length="238" mass="27089">MVFNPITEKTSAEQEILNRKLHLANGKLATVGEISNLYALFSILATVDLNINEGDASPQLVVFFVSNTSIMVVITVLIKIAIMYVTPRLETAIFMYRYDIKEYDLILHDHVIAYMEHIWIFSSVTSSVLFGVNYIFIMWIKFKTISKTSVVAAMAIMTPILLITVAFAIFSYCHIGKRNAKIFLNEEEIEELSPGCSPKLHYSKRAQINNSHVAKNKWDIVREHVYKINGTKTKTHVI</sequence>
<comment type="subcellular location">
    <subcellularLocation>
        <location evidence="1">Membrane</location>
        <topology evidence="1">Multi-pass membrane protein</topology>
    </subcellularLocation>
</comment>
<keyword evidence="4 6" id="KW-1133">Transmembrane helix</keyword>
<evidence type="ECO:0000313" key="7">
    <source>
        <dbReference type="EMBL" id="CAL8113423.1"/>
    </source>
</evidence>
<gene>
    <name evidence="7" type="ORF">ODALV1_LOCUS16010</name>
</gene>
<accession>A0ABP1QW53</accession>
<keyword evidence="8" id="KW-1185">Reference proteome</keyword>
<dbReference type="EMBL" id="CAXLJM020000049">
    <property type="protein sequence ID" value="CAL8113423.1"/>
    <property type="molecule type" value="Genomic_DNA"/>
</dbReference>
<feature type="transmembrane region" description="Helical" evidence="6">
    <location>
        <begin position="152"/>
        <end position="173"/>
    </location>
</feature>
<dbReference type="Pfam" id="PF07856">
    <property type="entry name" value="Orai-1"/>
    <property type="match status" value="1"/>
</dbReference>
<dbReference type="InterPro" id="IPR012446">
    <property type="entry name" value="CRAC_channel"/>
</dbReference>
<organism evidence="7 8">
    <name type="scientific">Orchesella dallaii</name>
    <dbReference type="NCBI Taxonomy" id="48710"/>
    <lineage>
        <taxon>Eukaryota</taxon>
        <taxon>Metazoa</taxon>
        <taxon>Ecdysozoa</taxon>
        <taxon>Arthropoda</taxon>
        <taxon>Hexapoda</taxon>
        <taxon>Collembola</taxon>
        <taxon>Entomobryomorpha</taxon>
        <taxon>Entomobryoidea</taxon>
        <taxon>Orchesellidae</taxon>
        <taxon>Orchesellinae</taxon>
        <taxon>Orchesella</taxon>
    </lineage>
</organism>
<dbReference type="PANTHER" id="PTHR31501:SF7">
    <property type="entry name" value="CALCIUM RELEASE-ACTIVATED CALCIUM CHANNEL PROTEIN 1"/>
    <property type="match status" value="1"/>
</dbReference>
<evidence type="ECO:0000256" key="4">
    <source>
        <dbReference type="ARBA" id="ARBA00022989"/>
    </source>
</evidence>
<evidence type="ECO:0000313" key="8">
    <source>
        <dbReference type="Proteomes" id="UP001642540"/>
    </source>
</evidence>